<dbReference type="AlphaFoldDB" id="S8E1B6"/>
<dbReference type="Proteomes" id="UP000015453">
    <property type="component" value="Unassembled WGS sequence"/>
</dbReference>
<feature type="non-terminal residue" evidence="1">
    <location>
        <position position="108"/>
    </location>
</feature>
<gene>
    <name evidence="1" type="ORF">M569_05345</name>
</gene>
<keyword evidence="2" id="KW-1185">Reference proteome</keyword>
<proteinExistence type="predicted"/>
<evidence type="ECO:0000313" key="2">
    <source>
        <dbReference type="Proteomes" id="UP000015453"/>
    </source>
</evidence>
<evidence type="ECO:0000313" key="1">
    <source>
        <dbReference type="EMBL" id="EPS69423.1"/>
    </source>
</evidence>
<accession>S8E1B6</accession>
<dbReference type="OrthoDB" id="1908091at2759"/>
<name>S8E1B6_9LAMI</name>
<sequence length="108" mass="12116">DHFFRATGNHRHHLPSYSIASDLQVEVSEISSPPVTINDSISYQDDLDFSSTYESEVDHRITWDGEHDLWAGSSHPLQVEDDESRSGVDEVTEADIIRVGFSRIDGAD</sequence>
<reference evidence="1 2" key="1">
    <citation type="journal article" date="2013" name="BMC Genomics">
        <title>The miniature genome of a carnivorous plant Genlisea aurea contains a low number of genes and short non-coding sequences.</title>
        <authorList>
            <person name="Leushkin E.V."/>
            <person name="Sutormin R.A."/>
            <person name="Nabieva E.R."/>
            <person name="Penin A.A."/>
            <person name="Kondrashov A.S."/>
            <person name="Logacheva M.D."/>
        </authorList>
    </citation>
    <scope>NUCLEOTIDE SEQUENCE [LARGE SCALE GENOMIC DNA]</scope>
</reference>
<protein>
    <submittedName>
        <fullName evidence="1">Uncharacterized protein</fullName>
    </submittedName>
</protein>
<organism evidence="1 2">
    <name type="scientific">Genlisea aurea</name>
    <dbReference type="NCBI Taxonomy" id="192259"/>
    <lineage>
        <taxon>Eukaryota</taxon>
        <taxon>Viridiplantae</taxon>
        <taxon>Streptophyta</taxon>
        <taxon>Embryophyta</taxon>
        <taxon>Tracheophyta</taxon>
        <taxon>Spermatophyta</taxon>
        <taxon>Magnoliopsida</taxon>
        <taxon>eudicotyledons</taxon>
        <taxon>Gunneridae</taxon>
        <taxon>Pentapetalae</taxon>
        <taxon>asterids</taxon>
        <taxon>lamiids</taxon>
        <taxon>Lamiales</taxon>
        <taxon>Lentibulariaceae</taxon>
        <taxon>Genlisea</taxon>
    </lineage>
</organism>
<comment type="caution">
    <text evidence="1">The sequence shown here is derived from an EMBL/GenBank/DDBJ whole genome shotgun (WGS) entry which is preliminary data.</text>
</comment>
<feature type="non-terminal residue" evidence="1">
    <location>
        <position position="1"/>
    </location>
</feature>
<dbReference type="EMBL" id="AUSU01002128">
    <property type="protein sequence ID" value="EPS69423.1"/>
    <property type="molecule type" value="Genomic_DNA"/>
</dbReference>